<evidence type="ECO:0000313" key="2">
    <source>
        <dbReference type="EMBL" id="PKS08221.1"/>
    </source>
</evidence>
<dbReference type="OrthoDB" id="2013972at2759"/>
<dbReference type="PANTHER" id="PTHR43591">
    <property type="entry name" value="METHYLTRANSFERASE"/>
    <property type="match status" value="1"/>
</dbReference>
<dbReference type="CDD" id="cd02440">
    <property type="entry name" value="AdoMet_MTases"/>
    <property type="match status" value="1"/>
</dbReference>
<dbReference type="InParanoid" id="A0A2N3N712"/>
<name>A0A2N3N712_9PEZI</name>
<dbReference type="EMBL" id="NLAX01000697">
    <property type="protein sequence ID" value="PKS08221.1"/>
    <property type="molecule type" value="Genomic_DNA"/>
</dbReference>
<dbReference type="Gene3D" id="3.40.50.150">
    <property type="entry name" value="Vaccinia Virus protein VP39"/>
    <property type="match status" value="1"/>
</dbReference>
<evidence type="ECO:0000313" key="3">
    <source>
        <dbReference type="Proteomes" id="UP000233524"/>
    </source>
</evidence>
<dbReference type="VEuPathDB" id="FungiDB:jhhlp_005163"/>
<protein>
    <recommendedName>
        <fullName evidence="4">Methyltransferase domain-containing protein</fullName>
    </recommendedName>
</protein>
<dbReference type="Pfam" id="PF13489">
    <property type="entry name" value="Methyltransf_23"/>
    <property type="match status" value="1"/>
</dbReference>
<dbReference type="GO" id="GO:0008168">
    <property type="term" value="F:methyltransferase activity"/>
    <property type="evidence" value="ECO:0007669"/>
    <property type="project" value="TreeGrafter"/>
</dbReference>
<evidence type="ECO:0008006" key="4">
    <source>
        <dbReference type="Google" id="ProtNLM"/>
    </source>
</evidence>
<comment type="similarity">
    <text evidence="1">Belongs to the methyltransferase superfamily. LaeA methyltransferase family.</text>
</comment>
<dbReference type="AlphaFoldDB" id="A0A2N3N712"/>
<dbReference type="STRING" id="41688.A0A2N3N712"/>
<keyword evidence="3" id="KW-1185">Reference proteome</keyword>
<proteinExistence type="inferred from homology"/>
<dbReference type="PANTHER" id="PTHR43591:SF24">
    <property type="entry name" value="2-METHOXY-6-POLYPRENYL-1,4-BENZOQUINOL METHYLASE, MITOCHONDRIAL"/>
    <property type="match status" value="1"/>
</dbReference>
<evidence type="ECO:0000256" key="1">
    <source>
        <dbReference type="ARBA" id="ARBA00038158"/>
    </source>
</evidence>
<dbReference type="Proteomes" id="UP000233524">
    <property type="component" value="Unassembled WGS sequence"/>
</dbReference>
<gene>
    <name evidence="2" type="ORF">jhhlp_005163</name>
</gene>
<sequence>MITYFHLEEDKLDIFHHAFLEAVQSLYTAPVYFRHRSQPNNQDEGQNPPRRAGKQILDLGTGTGLWAMSMAEEYPDITAFGVDFYDFLQPREILRSTFFCGHINIEKDWDPIHQFVDWAAGLRRADSHTDPGFDSHNWDLIYARMLNGAIHHWPNLFQNIYNHLTPGFGCVEIVDLDWTPRCDDGTFPQDSHFEKWFGLLNQAMETIGRPLKINPNTKNLLIEAGFVDVEEKVYKIYHNPWKRGGHEEQTGRWFNLGLTYGLQGMSLAPLTRIIGMGEDEVNELVEKVRHEVCLLKHHGYCNL</sequence>
<organism evidence="2 3">
    <name type="scientific">Lomentospora prolificans</name>
    <dbReference type="NCBI Taxonomy" id="41688"/>
    <lineage>
        <taxon>Eukaryota</taxon>
        <taxon>Fungi</taxon>
        <taxon>Dikarya</taxon>
        <taxon>Ascomycota</taxon>
        <taxon>Pezizomycotina</taxon>
        <taxon>Sordariomycetes</taxon>
        <taxon>Hypocreomycetidae</taxon>
        <taxon>Microascales</taxon>
        <taxon>Microascaceae</taxon>
        <taxon>Lomentospora</taxon>
    </lineage>
</organism>
<reference evidence="2 3" key="1">
    <citation type="journal article" date="2017" name="G3 (Bethesda)">
        <title>First Draft Genome Sequence of the Pathogenic Fungus Lomentospora prolificans (Formerly Scedosporium prolificans).</title>
        <authorList>
            <person name="Luo R."/>
            <person name="Zimin A."/>
            <person name="Workman R."/>
            <person name="Fan Y."/>
            <person name="Pertea G."/>
            <person name="Grossman N."/>
            <person name="Wear M.P."/>
            <person name="Jia B."/>
            <person name="Miller H."/>
            <person name="Casadevall A."/>
            <person name="Timp W."/>
            <person name="Zhang S.X."/>
            <person name="Salzberg S.L."/>
        </authorList>
    </citation>
    <scope>NUCLEOTIDE SEQUENCE [LARGE SCALE GENOMIC DNA]</scope>
    <source>
        <strain evidence="2 3">JHH-5317</strain>
    </source>
</reference>
<comment type="caution">
    <text evidence="2">The sequence shown here is derived from an EMBL/GenBank/DDBJ whole genome shotgun (WGS) entry which is preliminary data.</text>
</comment>
<accession>A0A2N3N712</accession>
<dbReference type="SUPFAM" id="SSF53335">
    <property type="entry name" value="S-adenosyl-L-methionine-dependent methyltransferases"/>
    <property type="match status" value="1"/>
</dbReference>
<dbReference type="InterPro" id="IPR029063">
    <property type="entry name" value="SAM-dependent_MTases_sf"/>
</dbReference>